<dbReference type="AlphaFoldDB" id="B8J978"/>
<accession>B8J978</accession>
<evidence type="ECO:0000259" key="1">
    <source>
        <dbReference type="Pfam" id="PF12728"/>
    </source>
</evidence>
<evidence type="ECO:0000313" key="3">
    <source>
        <dbReference type="Proteomes" id="UP000007089"/>
    </source>
</evidence>
<gene>
    <name evidence="2" type="ordered locus">A2cp1_2144</name>
</gene>
<dbReference type="InterPro" id="IPR041657">
    <property type="entry name" value="HTH_17"/>
</dbReference>
<reference evidence="2" key="1">
    <citation type="submission" date="2009-01" db="EMBL/GenBank/DDBJ databases">
        <title>Complete sequence of Anaeromyxobacter dehalogenans 2CP-1.</title>
        <authorList>
            <consortium name="US DOE Joint Genome Institute"/>
            <person name="Lucas S."/>
            <person name="Copeland A."/>
            <person name="Lapidus A."/>
            <person name="Glavina del Rio T."/>
            <person name="Dalin E."/>
            <person name="Tice H."/>
            <person name="Bruce D."/>
            <person name="Goodwin L."/>
            <person name="Pitluck S."/>
            <person name="Saunders E."/>
            <person name="Brettin T."/>
            <person name="Detter J.C."/>
            <person name="Han C."/>
            <person name="Larimer F."/>
            <person name="Land M."/>
            <person name="Hauser L."/>
            <person name="Kyrpides N."/>
            <person name="Ovchinnikova G."/>
            <person name="Beliaev A.S."/>
            <person name="Richardson P."/>
        </authorList>
    </citation>
    <scope>NUCLEOTIDE SEQUENCE</scope>
    <source>
        <strain evidence="2">2CP-1</strain>
    </source>
</reference>
<dbReference type="NCBIfam" id="TIGR01764">
    <property type="entry name" value="excise"/>
    <property type="match status" value="1"/>
</dbReference>
<organism evidence="2 3">
    <name type="scientific">Anaeromyxobacter dehalogenans (strain ATCC BAA-258 / DSM 21875 / 2CP-1)</name>
    <dbReference type="NCBI Taxonomy" id="455488"/>
    <lineage>
        <taxon>Bacteria</taxon>
        <taxon>Pseudomonadati</taxon>
        <taxon>Myxococcota</taxon>
        <taxon>Myxococcia</taxon>
        <taxon>Myxococcales</taxon>
        <taxon>Cystobacterineae</taxon>
        <taxon>Anaeromyxobacteraceae</taxon>
        <taxon>Anaeromyxobacter</taxon>
    </lineage>
</organism>
<keyword evidence="3" id="KW-1185">Reference proteome</keyword>
<feature type="domain" description="Helix-turn-helix" evidence="1">
    <location>
        <begin position="17"/>
        <end position="61"/>
    </location>
</feature>
<dbReference type="Proteomes" id="UP000007089">
    <property type="component" value="Chromosome"/>
</dbReference>
<name>B8J978_ANAD2</name>
<proteinExistence type="predicted"/>
<dbReference type="HOGENOM" id="CLU_2713517_0_0_7"/>
<dbReference type="KEGG" id="acp:A2cp1_2144"/>
<sequence length="72" mass="7765">MTPEPGTKGPLLPMAAVARRLGVSKKTVARRIRAGELLGGQRVGGKVCLPEAEVLAYLRRERERSLSLVRAA</sequence>
<dbReference type="Pfam" id="PF12728">
    <property type="entry name" value="HTH_17"/>
    <property type="match status" value="1"/>
</dbReference>
<evidence type="ECO:0000313" key="2">
    <source>
        <dbReference type="EMBL" id="ACL65484.1"/>
    </source>
</evidence>
<protein>
    <submittedName>
        <fullName evidence="2">DNA binding domain protein, excisionase family</fullName>
    </submittedName>
</protein>
<dbReference type="RefSeq" id="WP_012633335.1">
    <property type="nucleotide sequence ID" value="NC_011891.1"/>
</dbReference>
<dbReference type="InterPro" id="IPR010093">
    <property type="entry name" value="SinI_DNA-bd"/>
</dbReference>
<dbReference type="EMBL" id="CP001359">
    <property type="protein sequence ID" value="ACL65484.1"/>
    <property type="molecule type" value="Genomic_DNA"/>
</dbReference>
<dbReference type="GO" id="GO:0003677">
    <property type="term" value="F:DNA binding"/>
    <property type="evidence" value="ECO:0007669"/>
    <property type="project" value="InterPro"/>
</dbReference>